<evidence type="ECO:0000256" key="1">
    <source>
        <dbReference type="SAM" id="Phobius"/>
    </source>
</evidence>
<keyword evidence="1" id="KW-1133">Transmembrane helix</keyword>
<proteinExistence type="predicted"/>
<feature type="transmembrane region" description="Helical" evidence="1">
    <location>
        <begin position="313"/>
        <end position="333"/>
    </location>
</feature>
<dbReference type="PANTHER" id="PTHR22916:SF3">
    <property type="entry name" value="UDP-GLCNAC:BETAGAL BETA-1,3-N-ACETYLGLUCOSAMINYLTRANSFERASE-LIKE PROTEIN 1"/>
    <property type="match status" value="1"/>
</dbReference>
<organism evidence="3 4">
    <name type="scientific">Paraburkholderia rhizosphaerae</name>
    <dbReference type="NCBI Taxonomy" id="480658"/>
    <lineage>
        <taxon>Bacteria</taxon>
        <taxon>Pseudomonadati</taxon>
        <taxon>Pseudomonadota</taxon>
        <taxon>Betaproteobacteria</taxon>
        <taxon>Burkholderiales</taxon>
        <taxon>Burkholderiaceae</taxon>
        <taxon>Paraburkholderia</taxon>
    </lineage>
</organism>
<dbReference type="OrthoDB" id="9802649at2"/>
<accession>A0A4R8LGQ0</accession>
<dbReference type="RefSeq" id="WP_134195764.1">
    <property type="nucleotide sequence ID" value="NZ_JBHLUW010000032.1"/>
</dbReference>
<dbReference type="GO" id="GO:0016758">
    <property type="term" value="F:hexosyltransferase activity"/>
    <property type="evidence" value="ECO:0007669"/>
    <property type="project" value="UniProtKB-ARBA"/>
</dbReference>
<name>A0A4R8LGQ0_9BURK</name>
<evidence type="ECO:0000259" key="2">
    <source>
        <dbReference type="Pfam" id="PF00535"/>
    </source>
</evidence>
<dbReference type="PANTHER" id="PTHR22916">
    <property type="entry name" value="GLYCOSYLTRANSFERASE"/>
    <property type="match status" value="1"/>
</dbReference>
<dbReference type="InterPro" id="IPR001173">
    <property type="entry name" value="Glyco_trans_2-like"/>
</dbReference>
<dbReference type="EMBL" id="SORE01000022">
    <property type="protein sequence ID" value="TDY42313.1"/>
    <property type="molecule type" value="Genomic_DNA"/>
</dbReference>
<dbReference type="Proteomes" id="UP000295509">
    <property type="component" value="Unassembled WGS sequence"/>
</dbReference>
<dbReference type="SUPFAM" id="SSF53448">
    <property type="entry name" value="Nucleotide-diphospho-sugar transferases"/>
    <property type="match status" value="1"/>
</dbReference>
<sequence length="338" mass="37925">MWTDTSGSRSFNSRPLVSVLLIAYRQENLVAAALNSILAQDYTPLEIIVSDDCSPDQTYEVMAAIVQRYDGPHTVILNRNPYNHGISAHLTKLAQMSHGELLVVAAGDDISVPHRCSRLVDFWLAHDRKPDLIASDLVELDEDGLVRSQVSPTDLARYRSVDDWAASAPYVVGAAHAWSRRLFDRFGDMMPGAMAEDQIMTLRAIMNGGGAINLREPLVQYRVGGLSRKRRWKSVNEFIARIKQTNQFALAEITQFVRDAELAGYGAKMRAALDSKLARENYTRAVFAADRLGAKLYLLATTRRVKLGFRLRMFLYAACPIVYSPVFTVKYWLASRVH</sequence>
<keyword evidence="1" id="KW-0812">Transmembrane</keyword>
<dbReference type="Pfam" id="PF00535">
    <property type="entry name" value="Glycos_transf_2"/>
    <property type="match status" value="1"/>
</dbReference>
<evidence type="ECO:0000313" key="4">
    <source>
        <dbReference type="Proteomes" id="UP000295509"/>
    </source>
</evidence>
<gene>
    <name evidence="3" type="ORF">BX592_122122</name>
</gene>
<keyword evidence="4" id="KW-1185">Reference proteome</keyword>
<protein>
    <submittedName>
        <fullName evidence="3">Glycosyl transferase family 2</fullName>
    </submittedName>
</protein>
<feature type="domain" description="Glycosyltransferase 2-like" evidence="2">
    <location>
        <begin position="18"/>
        <end position="128"/>
    </location>
</feature>
<reference evidence="3 4" key="1">
    <citation type="submission" date="2019-03" db="EMBL/GenBank/DDBJ databases">
        <title>Genomic Encyclopedia of Type Strains, Phase III (KMG-III): the genomes of soil and plant-associated and newly described type strains.</title>
        <authorList>
            <person name="Whitman W."/>
        </authorList>
    </citation>
    <scope>NUCLEOTIDE SEQUENCE [LARGE SCALE GENOMIC DNA]</scope>
    <source>
        <strain evidence="3 4">LMG 29544</strain>
    </source>
</reference>
<keyword evidence="1" id="KW-0472">Membrane</keyword>
<dbReference type="Gene3D" id="3.90.550.10">
    <property type="entry name" value="Spore Coat Polysaccharide Biosynthesis Protein SpsA, Chain A"/>
    <property type="match status" value="1"/>
</dbReference>
<comment type="caution">
    <text evidence="3">The sequence shown here is derived from an EMBL/GenBank/DDBJ whole genome shotgun (WGS) entry which is preliminary data.</text>
</comment>
<dbReference type="AlphaFoldDB" id="A0A4R8LGQ0"/>
<keyword evidence="3" id="KW-0808">Transferase</keyword>
<evidence type="ECO:0000313" key="3">
    <source>
        <dbReference type="EMBL" id="TDY42313.1"/>
    </source>
</evidence>
<dbReference type="InterPro" id="IPR029044">
    <property type="entry name" value="Nucleotide-diphossugar_trans"/>
</dbReference>